<proteinExistence type="predicted"/>
<gene>
    <name evidence="2" type="ORF">I595_2271</name>
</gene>
<reference evidence="2 3" key="1">
    <citation type="submission" date="2015-09" db="EMBL/GenBank/DDBJ databases">
        <title>Genome sequence of the marine flavobacterium Croceitalea dokdonensis DOKDO 023 that contains proton- and sodium-pumping rhodopsins.</title>
        <authorList>
            <person name="Kwon S.-K."/>
            <person name="Lee H.K."/>
            <person name="Kwak M.-J."/>
            <person name="Kim J.F."/>
        </authorList>
    </citation>
    <scope>NUCLEOTIDE SEQUENCE [LARGE SCALE GENOMIC DNA]</scope>
    <source>
        <strain evidence="2 3">DOKDO 023</strain>
    </source>
</reference>
<feature type="transmembrane region" description="Helical" evidence="1">
    <location>
        <begin position="109"/>
        <end position="129"/>
    </location>
</feature>
<comment type="caution">
    <text evidence="2">The sequence shown here is derived from an EMBL/GenBank/DDBJ whole genome shotgun (WGS) entry which is preliminary data.</text>
</comment>
<evidence type="ECO:0000313" key="3">
    <source>
        <dbReference type="Proteomes" id="UP000050280"/>
    </source>
</evidence>
<dbReference type="Proteomes" id="UP000050280">
    <property type="component" value="Unassembled WGS sequence"/>
</dbReference>
<dbReference type="STRING" id="1300341.I595_2271"/>
<keyword evidence="1" id="KW-1133">Transmembrane helix</keyword>
<dbReference type="InterPro" id="IPR022134">
    <property type="entry name" value="DUF3667"/>
</dbReference>
<accession>A0A0P7AEW2</accession>
<name>A0A0P7AEW2_9FLAO</name>
<dbReference type="OrthoDB" id="7446256at2"/>
<feature type="transmembrane region" description="Helical" evidence="1">
    <location>
        <begin position="60"/>
        <end position="77"/>
    </location>
</feature>
<keyword evidence="1" id="KW-0812">Transmembrane</keyword>
<sequence>MWPNARVSKLTVQTFFTELQESILQIDRGFLFTIKELFIRPGNAIRDFIQGKRKNYFKPVAYAFTLSTLYFLVTRLIEINTPIHDLLNGYSAGYAEGWNNQKGEAVGTAFFQLIMDNYPYAVLLFLPFLRRCIQTCVYRYSTQLFGTFGD</sequence>
<keyword evidence="1" id="KW-0472">Membrane</keyword>
<dbReference type="AlphaFoldDB" id="A0A0P7AEW2"/>
<dbReference type="EMBL" id="LDJX01000004">
    <property type="protein sequence ID" value="KPM31776.1"/>
    <property type="molecule type" value="Genomic_DNA"/>
</dbReference>
<dbReference type="Pfam" id="PF12412">
    <property type="entry name" value="DUF3667"/>
    <property type="match status" value="1"/>
</dbReference>
<evidence type="ECO:0000313" key="2">
    <source>
        <dbReference type="EMBL" id="KPM31776.1"/>
    </source>
</evidence>
<evidence type="ECO:0000256" key="1">
    <source>
        <dbReference type="SAM" id="Phobius"/>
    </source>
</evidence>
<organism evidence="2 3">
    <name type="scientific">Croceitalea dokdonensis DOKDO 023</name>
    <dbReference type="NCBI Taxonomy" id="1300341"/>
    <lineage>
        <taxon>Bacteria</taxon>
        <taxon>Pseudomonadati</taxon>
        <taxon>Bacteroidota</taxon>
        <taxon>Flavobacteriia</taxon>
        <taxon>Flavobacteriales</taxon>
        <taxon>Flavobacteriaceae</taxon>
        <taxon>Croceitalea</taxon>
    </lineage>
</organism>
<protein>
    <submittedName>
        <fullName evidence="2">Membrane protein</fullName>
    </submittedName>
</protein>
<keyword evidence="3" id="KW-1185">Reference proteome</keyword>